<accession>Q2CAA7</accession>
<dbReference type="GO" id="GO:0005886">
    <property type="term" value="C:plasma membrane"/>
    <property type="evidence" value="ECO:0007669"/>
    <property type="project" value="UniProtKB-SubCell"/>
</dbReference>
<keyword evidence="3 6" id="KW-0812">Transmembrane</keyword>
<dbReference type="RefSeq" id="WP_007254486.1">
    <property type="nucleotide sequence ID" value="NZ_CH724107.1"/>
</dbReference>
<keyword evidence="8" id="KW-1185">Reference proteome</keyword>
<reference evidence="7 8" key="1">
    <citation type="journal article" date="2010" name="J. Bacteriol.">
        <title>Genome sequences of Oceanicola granulosus HTCC2516(T) and Oceanicola batsensis HTCC2597(TDelta).</title>
        <authorList>
            <person name="Thrash J.C."/>
            <person name="Cho J.C."/>
            <person name="Vergin K.L."/>
            <person name="Giovannoni S.J."/>
        </authorList>
    </citation>
    <scope>NUCLEOTIDE SEQUENCE [LARGE SCALE GENOMIC DNA]</scope>
    <source>
        <strain evidence="8">ATCC BAA-861 / DSM 15982 / KCTC 12143 / HTCC2516</strain>
    </source>
</reference>
<evidence type="ECO:0000256" key="3">
    <source>
        <dbReference type="ARBA" id="ARBA00022692"/>
    </source>
</evidence>
<feature type="transmembrane region" description="Helical" evidence="6">
    <location>
        <begin position="159"/>
        <end position="179"/>
    </location>
</feature>
<keyword evidence="2" id="KW-1003">Cell membrane</keyword>
<feature type="transmembrane region" description="Helical" evidence="6">
    <location>
        <begin position="56"/>
        <end position="76"/>
    </location>
</feature>
<proteinExistence type="predicted"/>
<evidence type="ECO:0008006" key="9">
    <source>
        <dbReference type="Google" id="ProtNLM"/>
    </source>
</evidence>
<comment type="subcellular location">
    <subcellularLocation>
        <location evidence="1">Cell membrane</location>
        <topology evidence="1">Multi-pass membrane protein</topology>
    </subcellularLocation>
</comment>
<dbReference type="Pfam" id="PF09678">
    <property type="entry name" value="Caa3_CtaG"/>
    <property type="match status" value="1"/>
</dbReference>
<evidence type="ECO:0000256" key="5">
    <source>
        <dbReference type="ARBA" id="ARBA00023136"/>
    </source>
</evidence>
<dbReference type="HOGENOM" id="CLU_054944_0_1_5"/>
<evidence type="ECO:0000313" key="8">
    <source>
        <dbReference type="Proteomes" id="UP000003635"/>
    </source>
</evidence>
<feature type="transmembrane region" description="Helical" evidence="6">
    <location>
        <begin position="116"/>
        <end position="139"/>
    </location>
</feature>
<name>Q2CAA7_OCEGH</name>
<organism evidence="7 8">
    <name type="scientific">Oceanicola granulosus (strain ATCC BAA-861 / DSM 15982 / KCTC 12143 / HTCC2516)</name>
    <dbReference type="NCBI Taxonomy" id="314256"/>
    <lineage>
        <taxon>Bacteria</taxon>
        <taxon>Pseudomonadati</taxon>
        <taxon>Pseudomonadota</taxon>
        <taxon>Alphaproteobacteria</taxon>
        <taxon>Rhodobacterales</taxon>
        <taxon>Roseobacteraceae</taxon>
        <taxon>Oceanicola</taxon>
    </lineage>
</organism>
<keyword evidence="5 6" id="KW-0472">Membrane</keyword>
<dbReference type="Proteomes" id="UP000003635">
    <property type="component" value="Unassembled WGS sequence"/>
</dbReference>
<dbReference type="AlphaFoldDB" id="Q2CAA7"/>
<evidence type="ECO:0000313" key="7">
    <source>
        <dbReference type="EMBL" id="EAR49611.1"/>
    </source>
</evidence>
<evidence type="ECO:0000256" key="1">
    <source>
        <dbReference type="ARBA" id="ARBA00004651"/>
    </source>
</evidence>
<dbReference type="STRING" id="314256.OG2516_04813"/>
<gene>
    <name evidence="7" type="ORF">OG2516_04813</name>
</gene>
<feature type="transmembrane region" description="Helical" evidence="6">
    <location>
        <begin position="35"/>
        <end position="51"/>
    </location>
</feature>
<dbReference type="eggNOG" id="COG3336">
    <property type="taxonomic scope" value="Bacteria"/>
</dbReference>
<comment type="caution">
    <text evidence="7">The sequence shown here is derived from an EMBL/GenBank/DDBJ whole genome shotgun (WGS) entry which is preliminary data.</text>
</comment>
<keyword evidence="4 6" id="KW-1133">Transmembrane helix</keyword>
<sequence>MRPRYLLPGLALLALIWLLPLESWAAGFPVHMVRHMTLVALAAPLIVLGLPGLAVLLALSPLAAAALEFVVVWAWHLPRLHGAARTDGVAFAAEQASFLIAGLMVWAGCLGARQPLAGAGGLLLTSMHMTLLGALLVLAPRDLYAAFCGTPPDLTAQQLGGMLMLATGTPVYLVAGLALTGRALAPEEAV</sequence>
<protein>
    <recommendedName>
        <fullName evidence="9">Cytochrome-c oxidase</fullName>
    </recommendedName>
</protein>
<dbReference type="OrthoDB" id="259025at2"/>
<evidence type="ECO:0000256" key="2">
    <source>
        <dbReference type="ARBA" id="ARBA00022475"/>
    </source>
</evidence>
<feature type="transmembrane region" description="Helical" evidence="6">
    <location>
        <begin position="88"/>
        <end position="109"/>
    </location>
</feature>
<dbReference type="InterPro" id="IPR019108">
    <property type="entry name" value="Caa3_assmbl_CtaG-rel"/>
</dbReference>
<evidence type="ECO:0000256" key="6">
    <source>
        <dbReference type="SAM" id="Phobius"/>
    </source>
</evidence>
<dbReference type="EMBL" id="AAOT01000057">
    <property type="protein sequence ID" value="EAR49611.1"/>
    <property type="molecule type" value="Genomic_DNA"/>
</dbReference>
<evidence type="ECO:0000256" key="4">
    <source>
        <dbReference type="ARBA" id="ARBA00022989"/>
    </source>
</evidence>